<evidence type="ECO:0000313" key="6">
    <source>
        <dbReference type="Proteomes" id="UP000179937"/>
    </source>
</evidence>
<dbReference type="EMBL" id="LYKI01000004">
    <property type="protein sequence ID" value="OIG74720.1"/>
    <property type="molecule type" value="Genomic_DNA"/>
</dbReference>
<dbReference type="Proteomes" id="UP000664966">
    <property type="component" value="Chromosome"/>
</dbReference>
<evidence type="ECO:0000313" key="4">
    <source>
        <dbReference type="EMBL" id="OWK66950.1"/>
    </source>
</evidence>
<keyword evidence="1" id="KW-0472">Membrane</keyword>
<dbReference type="RefSeq" id="WP_045544523.1">
    <property type="nucleotide sequence ID" value="NZ_AP014649.1"/>
</dbReference>
<protein>
    <submittedName>
        <fullName evidence="3">Uncharacterized protein</fullName>
    </submittedName>
</protein>
<dbReference type="Proteomes" id="UP000197394">
    <property type="component" value="Unassembled WGS sequence"/>
</dbReference>
<evidence type="ECO:0000313" key="7">
    <source>
        <dbReference type="Proteomes" id="UP000197394"/>
    </source>
</evidence>
<organism evidence="3 6">
    <name type="scientific">Acinetobacter baumannii</name>
    <dbReference type="NCBI Taxonomy" id="470"/>
    <lineage>
        <taxon>Bacteria</taxon>
        <taxon>Pseudomonadati</taxon>
        <taxon>Pseudomonadota</taxon>
        <taxon>Gammaproteobacteria</taxon>
        <taxon>Moraxellales</taxon>
        <taxon>Moraxellaceae</taxon>
        <taxon>Acinetobacter</taxon>
        <taxon>Acinetobacter calcoaceticus/baumannii complex</taxon>
    </lineage>
</organism>
<name>A0A090B639_ACIBA</name>
<reference evidence="4 7" key="2">
    <citation type="submission" date="2017-05" db="EMBL/GenBank/DDBJ databases">
        <title>Draft genome sequence of MDR A. baumannii AB360.</title>
        <authorList>
            <person name="Wareham D.W."/>
            <person name="Bean D.C."/>
        </authorList>
    </citation>
    <scope>NUCLEOTIDE SEQUENCE [LARGE SCALE GENOMIC DNA]</scope>
    <source>
        <strain evidence="4 7">AB360</strain>
    </source>
</reference>
<gene>
    <name evidence="3" type="ORF">A7M90_13340</name>
    <name evidence="4" type="ORF">CBE85_09360</name>
    <name evidence="2" type="ORF">G3N53_13255</name>
    <name evidence="5" type="ORF">J6E47_15915</name>
</gene>
<sequence length="103" mass="11918">MKNEIMSKAEVSAFTSLFLGLVGYSVFMFYLLAKRSKGINYFNDLYSINKFVVYFLLFLLFLLGRQFKNYINLKNIYVVKFINFISAFSIGVLLASGFFTIVL</sequence>
<reference evidence="3 6" key="1">
    <citation type="submission" date="2016-05" db="EMBL/GenBank/DDBJ databases">
        <title>The evolution of Acinetobacter baumannii in vivo.</title>
        <authorList>
            <person name="Hua X."/>
            <person name="Yu Y."/>
        </authorList>
    </citation>
    <scope>NUCLEOTIDE SEQUENCE [LARGE SCALE GENOMIC DNA]</scope>
    <source>
        <strain evidence="3 6">XH647</strain>
    </source>
</reference>
<keyword evidence="1" id="KW-0812">Transmembrane</keyword>
<dbReference type="EMBL" id="NGKM01000007">
    <property type="protein sequence ID" value="OWK66950.1"/>
    <property type="molecule type" value="Genomic_DNA"/>
</dbReference>
<feature type="transmembrane region" description="Helical" evidence="1">
    <location>
        <begin position="12"/>
        <end position="33"/>
    </location>
</feature>
<evidence type="ECO:0000313" key="8">
    <source>
        <dbReference type="Proteomes" id="UP000470018"/>
    </source>
</evidence>
<dbReference type="EMBL" id="CP072270">
    <property type="protein sequence ID" value="QTK42872.1"/>
    <property type="molecule type" value="Genomic_DNA"/>
</dbReference>
<accession>A0A090B639</accession>
<evidence type="ECO:0000313" key="3">
    <source>
        <dbReference type="EMBL" id="OIG74720.1"/>
    </source>
</evidence>
<feature type="transmembrane region" description="Helical" evidence="1">
    <location>
        <begin position="76"/>
        <end position="102"/>
    </location>
</feature>
<evidence type="ECO:0000313" key="2">
    <source>
        <dbReference type="EMBL" id="NDW42040.1"/>
    </source>
</evidence>
<dbReference type="Proteomes" id="UP000470018">
    <property type="component" value="Unassembled WGS sequence"/>
</dbReference>
<evidence type="ECO:0000313" key="5">
    <source>
        <dbReference type="EMBL" id="QTK42872.1"/>
    </source>
</evidence>
<feature type="transmembrane region" description="Helical" evidence="1">
    <location>
        <begin position="45"/>
        <end position="64"/>
    </location>
</feature>
<dbReference type="EMBL" id="JAAGTY010000013">
    <property type="protein sequence ID" value="NDW42040.1"/>
    <property type="molecule type" value="Genomic_DNA"/>
</dbReference>
<reference evidence="5" key="4">
    <citation type="submission" date="2021-03" db="EMBL/GenBank/DDBJ databases">
        <title>Complete genome sequencing of Acinetobacter baumannii.</title>
        <authorList>
            <person name="Yadav B."/>
            <person name="Makwana N."/>
            <person name="Kharat A.S."/>
            <person name="Veeraraghavan B."/>
            <person name="Vijayakumar S."/>
            <person name="Priya M."/>
        </authorList>
    </citation>
    <scope>NUCLEOTIDE SEQUENCE</scope>
    <source>
        <strain evidence="5">KSK6</strain>
    </source>
</reference>
<dbReference type="Proteomes" id="UP000179937">
    <property type="component" value="Unassembled WGS sequence"/>
</dbReference>
<dbReference type="PATRIC" id="fig|470.1577.peg.1954"/>
<dbReference type="AlphaFoldDB" id="A0A090B639"/>
<proteinExistence type="predicted"/>
<reference evidence="2 8" key="3">
    <citation type="submission" date="2020-02" db="EMBL/GenBank/DDBJ databases">
        <title>Whole genome shot-gun sequencing of clinical Carbapenem resistant A. baumannii.</title>
        <authorList>
            <person name="Veeraraghavan B."/>
            <person name="Mathur P."/>
            <person name="Vijayakumar S."/>
            <person name="Vasudevan K."/>
            <person name="Lincy M."/>
            <person name="Kirubananthan A."/>
        </authorList>
    </citation>
    <scope>NUCLEOTIDE SEQUENCE [LARGE SCALE GENOMIC DNA]</scope>
    <source>
        <strain evidence="2 8">SP816</strain>
    </source>
</reference>
<evidence type="ECO:0000256" key="1">
    <source>
        <dbReference type="SAM" id="Phobius"/>
    </source>
</evidence>
<keyword evidence="1" id="KW-1133">Transmembrane helix</keyword>